<evidence type="ECO:0000256" key="3">
    <source>
        <dbReference type="ARBA" id="ARBA00023002"/>
    </source>
</evidence>
<name>A0A5C6CS33_9BACT</name>
<evidence type="ECO:0000313" key="6">
    <source>
        <dbReference type="Proteomes" id="UP000318437"/>
    </source>
</evidence>
<dbReference type="PANTHER" id="PTHR13847:SF289">
    <property type="entry name" value="GLYCINE OXIDASE"/>
    <property type="match status" value="1"/>
</dbReference>
<sequence>MQKTSEKFDVLIVGGGIIGLSLAWELTQQGVRVCLTDRRDFGREASWAAAGMLPPGPPEAIWPRFSSLDQLAGLSERLHGEWHDKLREFTGIDTGYRKTGALYLPADVNGPEEQLVEKCKLWDEWGIEYHRIDQKALSDVEPLLSTTHGGVLLPAEAQLRAPRHLKALEAACLKSGVHLEPNCQVLGFEKSGNRLQAALSDSKLITADQFCLTAGCWTGQIAESLDLEIPLRPVRGQVLLLEGPSGLLKGIINVGQSYLMPRTDGSILVGATQEEVGFNQQTTAEAKRDLLKFAHDLFPALRDFQLKHHWAGLRPATPDGQPFLGKLPQLENAWIAAGHFRAGIQLSTGTAVVMRSLMLGQTPEVNVDDLDNCRGQGESSRAR</sequence>
<dbReference type="EMBL" id="SJPS01000003">
    <property type="protein sequence ID" value="TWU27360.1"/>
    <property type="molecule type" value="Genomic_DNA"/>
</dbReference>
<dbReference type="InterPro" id="IPR012727">
    <property type="entry name" value="Gly_oxidase_ThiO"/>
</dbReference>
<dbReference type="Gene3D" id="3.30.9.10">
    <property type="entry name" value="D-Amino Acid Oxidase, subunit A, domain 2"/>
    <property type="match status" value="1"/>
</dbReference>
<dbReference type="GO" id="GO:0050622">
    <property type="term" value="F:glycine dehydrogenase (cyanide-forming) activity"/>
    <property type="evidence" value="ECO:0007669"/>
    <property type="project" value="UniProtKB-EC"/>
</dbReference>
<keyword evidence="2" id="KW-0784">Thiamine biosynthesis</keyword>
<evidence type="ECO:0000313" key="5">
    <source>
        <dbReference type="EMBL" id="TWU27360.1"/>
    </source>
</evidence>
<accession>A0A5C6CS33</accession>
<dbReference type="GO" id="GO:0050660">
    <property type="term" value="F:flavin adenine dinucleotide binding"/>
    <property type="evidence" value="ECO:0007669"/>
    <property type="project" value="InterPro"/>
</dbReference>
<feature type="domain" description="FAD dependent oxidoreductase" evidence="4">
    <location>
        <begin position="9"/>
        <end position="354"/>
    </location>
</feature>
<dbReference type="InterPro" id="IPR006076">
    <property type="entry name" value="FAD-dep_OxRdtase"/>
</dbReference>
<evidence type="ECO:0000256" key="2">
    <source>
        <dbReference type="ARBA" id="ARBA00022977"/>
    </source>
</evidence>
<keyword evidence="6" id="KW-1185">Reference proteome</keyword>
<dbReference type="AlphaFoldDB" id="A0A5C6CS33"/>
<comment type="pathway">
    <text evidence="1">Cofactor biosynthesis; thiamine diphosphate biosynthesis.</text>
</comment>
<dbReference type="EC" id="1.4.99.5" evidence="5"/>
<reference evidence="5 6" key="1">
    <citation type="submission" date="2019-02" db="EMBL/GenBank/DDBJ databases">
        <title>Deep-cultivation of Planctomycetes and their phenomic and genomic characterization uncovers novel biology.</title>
        <authorList>
            <person name="Wiegand S."/>
            <person name="Jogler M."/>
            <person name="Boedeker C."/>
            <person name="Pinto D."/>
            <person name="Vollmers J."/>
            <person name="Rivas-Marin E."/>
            <person name="Kohn T."/>
            <person name="Peeters S.H."/>
            <person name="Heuer A."/>
            <person name="Rast P."/>
            <person name="Oberbeckmann S."/>
            <person name="Bunk B."/>
            <person name="Jeske O."/>
            <person name="Meyerdierks A."/>
            <person name="Storesund J.E."/>
            <person name="Kallscheuer N."/>
            <person name="Luecker S."/>
            <person name="Lage O.M."/>
            <person name="Pohl T."/>
            <person name="Merkel B.J."/>
            <person name="Hornburger P."/>
            <person name="Mueller R.-W."/>
            <person name="Bruemmer F."/>
            <person name="Labrenz M."/>
            <person name="Spormann A.M."/>
            <person name="Op Den Camp H."/>
            <person name="Overmann J."/>
            <person name="Amann R."/>
            <person name="Jetten M.S.M."/>
            <person name="Mascher T."/>
            <person name="Medema M.H."/>
            <person name="Devos D.P."/>
            <person name="Kaster A.-K."/>
            <person name="Ovreas L."/>
            <person name="Rohde M."/>
            <person name="Galperin M.Y."/>
            <person name="Jogler C."/>
        </authorList>
    </citation>
    <scope>NUCLEOTIDE SEQUENCE [LARGE SCALE GENOMIC DNA]</scope>
    <source>
        <strain evidence="5 6">Pla144</strain>
    </source>
</reference>
<dbReference type="RefSeq" id="WP_146450577.1">
    <property type="nucleotide sequence ID" value="NZ_SJPS01000003.1"/>
</dbReference>
<gene>
    <name evidence="5" type="primary">hcnC</name>
    <name evidence="5" type="ORF">Pla144_21320</name>
</gene>
<dbReference type="InterPro" id="IPR036188">
    <property type="entry name" value="FAD/NAD-bd_sf"/>
</dbReference>
<evidence type="ECO:0000259" key="4">
    <source>
        <dbReference type="Pfam" id="PF01266"/>
    </source>
</evidence>
<dbReference type="GO" id="GO:0009228">
    <property type="term" value="P:thiamine biosynthetic process"/>
    <property type="evidence" value="ECO:0007669"/>
    <property type="project" value="UniProtKB-KW"/>
</dbReference>
<dbReference type="Gene3D" id="3.50.50.60">
    <property type="entry name" value="FAD/NAD(P)-binding domain"/>
    <property type="match status" value="1"/>
</dbReference>
<dbReference type="UniPathway" id="UPA00060"/>
<dbReference type="OrthoDB" id="9794226at2"/>
<organism evidence="5 6">
    <name type="scientific">Bythopirellula polymerisocia</name>
    <dbReference type="NCBI Taxonomy" id="2528003"/>
    <lineage>
        <taxon>Bacteria</taxon>
        <taxon>Pseudomonadati</taxon>
        <taxon>Planctomycetota</taxon>
        <taxon>Planctomycetia</taxon>
        <taxon>Pirellulales</taxon>
        <taxon>Lacipirellulaceae</taxon>
        <taxon>Bythopirellula</taxon>
    </lineage>
</organism>
<proteinExistence type="predicted"/>
<dbReference type="PANTHER" id="PTHR13847">
    <property type="entry name" value="SARCOSINE DEHYDROGENASE-RELATED"/>
    <property type="match status" value="1"/>
</dbReference>
<protein>
    <submittedName>
        <fullName evidence="5">Hydrogen cyanide synthase subunit HcnC</fullName>
        <ecNumber evidence="5">1.4.99.5</ecNumber>
    </submittedName>
</protein>
<comment type="caution">
    <text evidence="5">The sequence shown here is derived from an EMBL/GenBank/DDBJ whole genome shotgun (WGS) entry which is preliminary data.</text>
</comment>
<dbReference type="Pfam" id="PF01266">
    <property type="entry name" value="DAO"/>
    <property type="match status" value="1"/>
</dbReference>
<dbReference type="Proteomes" id="UP000318437">
    <property type="component" value="Unassembled WGS sequence"/>
</dbReference>
<dbReference type="GO" id="GO:0009229">
    <property type="term" value="P:thiamine diphosphate biosynthetic process"/>
    <property type="evidence" value="ECO:0007669"/>
    <property type="project" value="UniProtKB-UniPathway"/>
</dbReference>
<keyword evidence="3 5" id="KW-0560">Oxidoreductase</keyword>
<dbReference type="NCBIfam" id="TIGR02352">
    <property type="entry name" value="thiamin_ThiO"/>
    <property type="match status" value="1"/>
</dbReference>
<dbReference type="SUPFAM" id="SSF54373">
    <property type="entry name" value="FAD-linked reductases, C-terminal domain"/>
    <property type="match status" value="1"/>
</dbReference>
<dbReference type="GO" id="GO:0005737">
    <property type="term" value="C:cytoplasm"/>
    <property type="evidence" value="ECO:0007669"/>
    <property type="project" value="TreeGrafter"/>
</dbReference>
<dbReference type="SUPFAM" id="SSF51905">
    <property type="entry name" value="FAD/NAD(P)-binding domain"/>
    <property type="match status" value="1"/>
</dbReference>
<evidence type="ECO:0000256" key="1">
    <source>
        <dbReference type="ARBA" id="ARBA00004948"/>
    </source>
</evidence>